<dbReference type="GO" id="GO:0003676">
    <property type="term" value="F:nucleic acid binding"/>
    <property type="evidence" value="ECO:0007669"/>
    <property type="project" value="InterPro"/>
</dbReference>
<dbReference type="PANTHER" id="PTHR33939:SF1">
    <property type="entry name" value="DUF4371 DOMAIN-CONTAINING PROTEIN"/>
    <property type="match status" value="1"/>
</dbReference>
<keyword evidence="4" id="KW-1185">Reference proteome</keyword>
<comment type="caution">
    <text evidence="2">The sequence shown here is derived from an EMBL/GenBank/DDBJ whole genome shotgun (WGS) entry which is preliminary data.</text>
</comment>
<feature type="region of interest" description="Disordered" evidence="1">
    <location>
        <begin position="383"/>
        <end position="435"/>
    </location>
</feature>
<dbReference type="AlphaFoldDB" id="A0A819WVK4"/>
<dbReference type="PANTHER" id="PTHR33939">
    <property type="entry name" value="PROTEIN CBG22215"/>
    <property type="match status" value="1"/>
</dbReference>
<sequence>MDDQAKRDKENEAAKGTRRLRHPRSQTVSSTSSSNDNIMDLATPVARPPRKLAHSGRPRIGLSEQEQENIRYHVHLTLAERIYPTTEKVLNRILANDPNFSIRSTTSLWRWMKKLGFTYKRTSKVVVPLDALFFMTARARYFTDIDEARSGDTKNGMTGSGRLRQSKGKGQKLVISALLSNSGFHLTSVDIFKCDENHSMNSNHFVRWIDQTSSILRKQLGKDAKVLLVLDNVPWHNRLTEETMPPKRSCRKELISDWLMHRRVPLPTKATKAVLLQLAFANFPEKRYVVDEAAAASNVDILRLVVTIINICLRTVIPLVWAGLKSYVREHNTNFRLSDVRNLTQTWMASLDASTTTSYLDHAQNIENTFKKSDRFAEHIEEKIVDDDDEEENEMYSEEEEETEMDSEEEDENQIDSEEEEDENQIDSEEEEISE</sequence>
<organism evidence="2 4">
    <name type="scientific">Rotaria magnacalcarata</name>
    <dbReference type="NCBI Taxonomy" id="392030"/>
    <lineage>
        <taxon>Eukaryota</taxon>
        <taxon>Metazoa</taxon>
        <taxon>Spiralia</taxon>
        <taxon>Gnathifera</taxon>
        <taxon>Rotifera</taxon>
        <taxon>Eurotatoria</taxon>
        <taxon>Bdelloidea</taxon>
        <taxon>Philodinida</taxon>
        <taxon>Philodinidae</taxon>
        <taxon>Rotaria</taxon>
    </lineage>
</organism>
<name>A0A819WVK4_9BILA</name>
<feature type="region of interest" description="Disordered" evidence="1">
    <location>
        <begin position="1"/>
        <end position="41"/>
    </location>
</feature>
<evidence type="ECO:0000313" key="4">
    <source>
        <dbReference type="Proteomes" id="UP000663866"/>
    </source>
</evidence>
<reference evidence="2" key="1">
    <citation type="submission" date="2021-02" db="EMBL/GenBank/DDBJ databases">
        <authorList>
            <person name="Nowell W R."/>
        </authorList>
    </citation>
    <scope>NUCLEOTIDE SEQUENCE</scope>
</reference>
<dbReference type="EMBL" id="CAJOBG010004839">
    <property type="protein sequence ID" value="CAF4128325.1"/>
    <property type="molecule type" value="Genomic_DNA"/>
</dbReference>
<feature type="compositionally biased region" description="Low complexity" evidence="1">
    <location>
        <begin position="25"/>
        <end position="34"/>
    </location>
</feature>
<evidence type="ECO:0000256" key="1">
    <source>
        <dbReference type="SAM" id="MobiDB-lite"/>
    </source>
</evidence>
<dbReference type="Proteomes" id="UP000663842">
    <property type="component" value="Unassembled WGS sequence"/>
</dbReference>
<accession>A0A819WVK4</accession>
<evidence type="ECO:0000313" key="3">
    <source>
        <dbReference type="EMBL" id="CAF4320876.1"/>
    </source>
</evidence>
<proteinExistence type="predicted"/>
<dbReference type="Proteomes" id="UP000663866">
    <property type="component" value="Unassembled WGS sequence"/>
</dbReference>
<dbReference type="InterPro" id="IPR036397">
    <property type="entry name" value="RNaseH_sf"/>
</dbReference>
<protein>
    <submittedName>
        <fullName evidence="2">Uncharacterized protein</fullName>
    </submittedName>
</protein>
<feature type="compositionally biased region" description="Basic and acidic residues" evidence="1">
    <location>
        <begin position="1"/>
        <end position="15"/>
    </location>
</feature>
<evidence type="ECO:0000313" key="2">
    <source>
        <dbReference type="EMBL" id="CAF4128325.1"/>
    </source>
</evidence>
<dbReference type="Gene3D" id="3.30.420.10">
    <property type="entry name" value="Ribonuclease H-like superfamily/Ribonuclease H"/>
    <property type="match status" value="1"/>
</dbReference>
<dbReference type="EMBL" id="CAJOBF010012637">
    <property type="protein sequence ID" value="CAF4320876.1"/>
    <property type="molecule type" value="Genomic_DNA"/>
</dbReference>
<feature type="compositionally biased region" description="Acidic residues" evidence="1">
    <location>
        <begin position="384"/>
        <end position="435"/>
    </location>
</feature>
<gene>
    <name evidence="2" type="ORF">OVN521_LOCUS22369</name>
    <name evidence="3" type="ORF">UXM345_LOCUS34461</name>
</gene>